<organism evidence="17 18">
    <name type="scientific">Candidatus Avipropionibacterium avicola</name>
    <dbReference type="NCBI Taxonomy" id="2840701"/>
    <lineage>
        <taxon>Bacteria</taxon>
        <taxon>Bacillati</taxon>
        <taxon>Actinomycetota</taxon>
        <taxon>Actinomycetes</taxon>
        <taxon>Propionibacteriales</taxon>
        <taxon>Propionibacteriaceae</taxon>
        <taxon>Propionibacteriaceae incertae sedis</taxon>
        <taxon>Candidatus Avipropionibacterium</taxon>
    </lineage>
</organism>
<keyword evidence="7 11" id="KW-0067">ATP-binding</keyword>
<dbReference type="InterPro" id="IPR000089">
    <property type="entry name" value="Biotin_lipoyl"/>
</dbReference>
<feature type="compositionally biased region" description="Basic residues" evidence="12">
    <location>
        <begin position="44"/>
        <end position="53"/>
    </location>
</feature>
<dbReference type="PROSITE" id="PS50975">
    <property type="entry name" value="ATP_GRASP"/>
    <property type="match status" value="1"/>
</dbReference>
<dbReference type="GO" id="GO:0006633">
    <property type="term" value="P:fatty acid biosynthetic process"/>
    <property type="evidence" value="ECO:0007669"/>
    <property type="project" value="UniProtKB-KW"/>
</dbReference>
<dbReference type="EC" id="6.3.4.14" evidence="2"/>
<comment type="caution">
    <text evidence="17">The sequence shown here is derived from an EMBL/GenBank/DDBJ whole genome shotgun (WGS) entry which is preliminary data.</text>
</comment>
<evidence type="ECO:0000256" key="3">
    <source>
        <dbReference type="ARBA" id="ARBA00022516"/>
    </source>
</evidence>
<dbReference type="PANTHER" id="PTHR18866:SF33">
    <property type="entry name" value="METHYLCROTONOYL-COA CARBOXYLASE SUBUNIT ALPHA, MITOCHONDRIAL-RELATED"/>
    <property type="match status" value="1"/>
</dbReference>
<evidence type="ECO:0000256" key="10">
    <source>
        <dbReference type="ARBA" id="ARBA00023267"/>
    </source>
</evidence>
<dbReference type="InterPro" id="IPR011761">
    <property type="entry name" value="ATP-grasp"/>
</dbReference>
<proteinExistence type="predicted"/>
<feature type="region of interest" description="Disordered" evidence="12">
    <location>
        <begin position="44"/>
        <end position="80"/>
    </location>
</feature>
<feature type="domain" description="Biotin carboxylation" evidence="15">
    <location>
        <begin position="84"/>
        <end position="545"/>
    </location>
</feature>
<keyword evidence="10" id="KW-0092">Biotin</keyword>
<reference evidence="17" key="1">
    <citation type="submission" date="2020-10" db="EMBL/GenBank/DDBJ databases">
        <authorList>
            <person name="Gilroy R."/>
        </authorList>
    </citation>
    <scope>NUCLEOTIDE SEQUENCE</scope>
    <source>
        <strain evidence="17">ChiGjej1B1-24693</strain>
    </source>
</reference>
<evidence type="ECO:0000313" key="17">
    <source>
        <dbReference type="EMBL" id="HIT75371.1"/>
    </source>
</evidence>
<feature type="compositionally biased region" description="Basic and acidic residues" evidence="12">
    <location>
        <begin position="1631"/>
        <end position="1640"/>
    </location>
</feature>
<evidence type="ECO:0000259" key="14">
    <source>
        <dbReference type="PROSITE" id="PS50975"/>
    </source>
</evidence>
<dbReference type="InterPro" id="IPR011053">
    <property type="entry name" value="Single_hybrid_motif"/>
</dbReference>
<dbReference type="GO" id="GO:0005524">
    <property type="term" value="F:ATP binding"/>
    <property type="evidence" value="ECO:0007669"/>
    <property type="project" value="UniProtKB-UniRule"/>
</dbReference>
<dbReference type="InterPro" id="IPR013537">
    <property type="entry name" value="AcCoA_COase_cen"/>
</dbReference>
<dbReference type="InterPro" id="IPR005479">
    <property type="entry name" value="CPAse_ATP-bd"/>
</dbReference>
<evidence type="ECO:0000256" key="2">
    <source>
        <dbReference type="ARBA" id="ARBA00013263"/>
    </source>
</evidence>
<evidence type="ECO:0000259" key="13">
    <source>
        <dbReference type="PROSITE" id="PS50968"/>
    </source>
</evidence>
<dbReference type="SUPFAM" id="SSF56059">
    <property type="entry name" value="Glutathione synthetase ATP-binding domain-like"/>
    <property type="match status" value="1"/>
</dbReference>
<dbReference type="Proteomes" id="UP000886842">
    <property type="component" value="Unassembled WGS sequence"/>
</dbReference>
<keyword evidence="3" id="KW-0444">Lipid biosynthesis</keyword>
<dbReference type="PANTHER" id="PTHR18866">
    <property type="entry name" value="CARBOXYLASE:PYRUVATE/ACETYL-COA/PROPIONYL-COA CARBOXYLASE"/>
    <property type="match status" value="1"/>
</dbReference>
<feature type="domain" description="Lipoyl-binding" evidence="13">
    <location>
        <begin position="665"/>
        <end position="748"/>
    </location>
</feature>
<evidence type="ECO:0000256" key="11">
    <source>
        <dbReference type="PROSITE-ProRule" id="PRU00409"/>
    </source>
</evidence>
<accession>A0A9D1GX17</accession>
<dbReference type="CDD" id="cd06850">
    <property type="entry name" value="biotinyl_domain"/>
    <property type="match status" value="1"/>
</dbReference>
<reference evidence="17" key="2">
    <citation type="journal article" date="2021" name="PeerJ">
        <title>Extensive microbial diversity within the chicken gut microbiome revealed by metagenomics and culture.</title>
        <authorList>
            <person name="Gilroy R."/>
            <person name="Ravi A."/>
            <person name="Getino M."/>
            <person name="Pursley I."/>
            <person name="Horton D.L."/>
            <person name="Alikhan N.F."/>
            <person name="Baker D."/>
            <person name="Gharbi K."/>
            <person name="Hall N."/>
            <person name="Watson M."/>
            <person name="Adriaenssens E.M."/>
            <person name="Foster-Nyarko E."/>
            <person name="Jarju S."/>
            <person name="Secka A."/>
            <person name="Antonio M."/>
            <person name="Oren A."/>
            <person name="Chaudhuri R.R."/>
            <person name="La Ragione R."/>
            <person name="Hildebrand F."/>
            <person name="Pallen M.J."/>
        </authorList>
    </citation>
    <scope>NUCLEOTIDE SEQUENCE</scope>
    <source>
        <strain evidence="17">ChiGjej1B1-24693</strain>
    </source>
</reference>
<evidence type="ECO:0000256" key="8">
    <source>
        <dbReference type="ARBA" id="ARBA00023098"/>
    </source>
</evidence>
<keyword evidence="9" id="KW-0275">Fatty acid biosynthesis</keyword>
<dbReference type="Pfam" id="PF01039">
    <property type="entry name" value="Carboxyl_trans"/>
    <property type="match status" value="1"/>
</dbReference>
<dbReference type="InterPro" id="IPR011054">
    <property type="entry name" value="Rudment_hybrid_motif"/>
</dbReference>
<keyword evidence="6" id="KW-0276">Fatty acid metabolism</keyword>
<dbReference type="InterPro" id="IPR016185">
    <property type="entry name" value="PreATP-grasp_dom_sf"/>
</dbReference>
<feature type="domain" description="CoA carboxyltransferase C-terminal" evidence="16">
    <location>
        <begin position="1640"/>
        <end position="1929"/>
    </location>
</feature>
<dbReference type="InterPro" id="IPR050856">
    <property type="entry name" value="Biotin_carboxylase_complex"/>
</dbReference>
<evidence type="ECO:0000256" key="12">
    <source>
        <dbReference type="SAM" id="MobiDB-lite"/>
    </source>
</evidence>
<protein>
    <recommendedName>
        <fullName evidence="2">biotin carboxylase</fullName>
        <ecNumber evidence="2">6.3.4.14</ecNumber>
    </recommendedName>
</protein>
<dbReference type="GO" id="GO:0004075">
    <property type="term" value="F:biotin carboxylase activity"/>
    <property type="evidence" value="ECO:0007669"/>
    <property type="project" value="UniProtKB-EC"/>
</dbReference>
<name>A0A9D1GX17_9ACTN</name>
<dbReference type="PROSITE" id="PS50979">
    <property type="entry name" value="BC"/>
    <property type="match status" value="1"/>
</dbReference>
<feature type="region of interest" description="Disordered" evidence="12">
    <location>
        <begin position="1621"/>
        <end position="1640"/>
    </location>
</feature>
<dbReference type="PROSITE" id="PS00867">
    <property type="entry name" value="CPSASE_2"/>
    <property type="match status" value="1"/>
</dbReference>
<dbReference type="PROSITE" id="PS00866">
    <property type="entry name" value="CPSASE_1"/>
    <property type="match status" value="1"/>
</dbReference>
<dbReference type="SUPFAM" id="SSF51246">
    <property type="entry name" value="Rudiment single hybrid motif"/>
    <property type="match status" value="1"/>
</dbReference>
<dbReference type="InterPro" id="IPR011763">
    <property type="entry name" value="COA_CT_C"/>
</dbReference>
<dbReference type="FunFam" id="3.30.1490.20:FF:000003">
    <property type="entry name" value="acetyl-CoA carboxylase isoform X1"/>
    <property type="match status" value="1"/>
</dbReference>
<dbReference type="GO" id="GO:0003989">
    <property type="term" value="F:acetyl-CoA carboxylase activity"/>
    <property type="evidence" value="ECO:0007669"/>
    <property type="project" value="InterPro"/>
</dbReference>
<feature type="compositionally biased region" description="Low complexity" evidence="12">
    <location>
        <begin position="64"/>
        <end position="80"/>
    </location>
</feature>
<dbReference type="Gene3D" id="3.30.470.20">
    <property type="entry name" value="ATP-grasp fold, B domain"/>
    <property type="match status" value="1"/>
</dbReference>
<evidence type="ECO:0000256" key="1">
    <source>
        <dbReference type="ARBA" id="ARBA00001953"/>
    </source>
</evidence>
<dbReference type="InterPro" id="IPR005481">
    <property type="entry name" value="BC-like_N"/>
</dbReference>
<dbReference type="GO" id="GO:0004485">
    <property type="term" value="F:methylcrotonoyl-CoA carboxylase activity"/>
    <property type="evidence" value="ECO:0007669"/>
    <property type="project" value="TreeGrafter"/>
</dbReference>
<dbReference type="SMART" id="SM00878">
    <property type="entry name" value="Biotin_carb_C"/>
    <property type="match status" value="1"/>
</dbReference>
<comment type="cofactor">
    <cofactor evidence="1">
        <name>biotin</name>
        <dbReference type="ChEBI" id="CHEBI:57586"/>
    </cofactor>
</comment>
<keyword evidence="8" id="KW-0443">Lipid metabolism</keyword>
<evidence type="ECO:0000313" key="18">
    <source>
        <dbReference type="Proteomes" id="UP000886842"/>
    </source>
</evidence>
<dbReference type="SUPFAM" id="SSF52440">
    <property type="entry name" value="PreATP-grasp domain"/>
    <property type="match status" value="1"/>
</dbReference>
<evidence type="ECO:0000256" key="6">
    <source>
        <dbReference type="ARBA" id="ARBA00022832"/>
    </source>
</evidence>
<evidence type="ECO:0000256" key="5">
    <source>
        <dbReference type="ARBA" id="ARBA00022741"/>
    </source>
</evidence>
<feature type="domain" description="ATP-grasp" evidence="14">
    <location>
        <begin position="215"/>
        <end position="413"/>
    </location>
</feature>
<evidence type="ECO:0000256" key="7">
    <source>
        <dbReference type="ARBA" id="ARBA00022840"/>
    </source>
</evidence>
<dbReference type="EMBL" id="DVLP01000221">
    <property type="protein sequence ID" value="HIT75371.1"/>
    <property type="molecule type" value="Genomic_DNA"/>
</dbReference>
<dbReference type="GO" id="GO:0046872">
    <property type="term" value="F:metal ion binding"/>
    <property type="evidence" value="ECO:0007669"/>
    <property type="project" value="InterPro"/>
</dbReference>
<dbReference type="InterPro" id="IPR034733">
    <property type="entry name" value="AcCoA_carboxyl_beta"/>
</dbReference>
<dbReference type="InterPro" id="IPR005482">
    <property type="entry name" value="Biotin_COase_C"/>
</dbReference>
<dbReference type="Pfam" id="PF02786">
    <property type="entry name" value="CPSase_L_D2"/>
    <property type="match status" value="1"/>
</dbReference>
<keyword evidence="5 11" id="KW-0547">Nucleotide-binding</keyword>
<dbReference type="SUPFAM" id="SSF52096">
    <property type="entry name" value="ClpP/crotonase"/>
    <property type="match status" value="2"/>
</dbReference>
<evidence type="ECO:0000256" key="9">
    <source>
        <dbReference type="ARBA" id="ARBA00023160"/>
    </source>
</evidence>
<dbReference type="SUPFAM" id="SSF51230">
    <property type="entry name" value="Single hybrid motif"/>
    <property type="match status" value="1"/>
</dbReference>
<evidence type="ECO:0000259" key="15">
    <source>
        <dbReference type="PROSITE" id="PS50979"/>
    </source>
</evidence>
<dbReference type="InterPro" id="IPR011764">
    <property type="entry name" value="Biotin_carboxylation_dom"/>
</dbReference>
<sequence length="1933" mass="209529">MSSRGPVHTPRGPLCHVVVRCRPSPTRPRDQPPDRKFVDPHRIARHPARRLSSGRRCWQGQSVPSSPSTGAAGSASRTAPSPTAFTRIAIVNRGEAAMRLIHAVRDLNATSPADPTGAAPRYTTIALHTDVDAGAAFVREADEAHLLGAAADRPYLDLAGLERALRQTRAEAVWVGWGFVAEDPAFAELCDRLGIVFIGPSAEAMRKLGDKIGSKLIAEEVGVPVAPWSRGGVDTLEDALAAAEQIGYPLMLKATAGGGGRGIRKVTSPDELSDAYQRTCDEAERAFGSGVVFLEKLVTGARHVEVQLIADGQGTAWAVGVRDCSIQRRNQKVIEESSSPLLATEQSEELKAAAERLALAVDYRGAGTVEFLYHPETKSFAFLEVNTRLQVEHPITEVVTGLDLVAWQIRIASGQPLTGDRPVERGHAVEARLNAEDPDRDFAPAPGRIARLEFPSGPGVRVDTGVAEGDTIPADFDSMVAKVIAYGSTRAEALARLRRAMHETTVVIDGGASNKSFILDLLDQPELIRGEPQWADTGWIDRVRSEGRLVTEHHAGVALVVSAIESYEEAEQGEIIRFLETARGGRPQVQHEASHTIELKLRGTGHALTVLQVGPERYQVSLQDGDQPRVVAVRLTRLDEVHSRVVIDGQPHRLVTAIHGPTHLVEVDGVTHRVERDEGGMVRSPAPALVIATPVAVGDEVAAGTPILVLESMKMETVIPAPFSGRVRDLVVRTGTQVETGAPMIRLEPLAEVADEPVGGGEATALDLPQANAPGDGERARTCLDRLRSVLMGYDCDPDERAHLVQEYLTSRSAMAADGQDVFAAEMDLLGLFTDFVELTRNRPAHDEVHRELRVHSSREHFHTYLQGLDPDRGALPDQFREKLLRVLGHYGVDDLERTPALEEAVFRIFLTLQRGGDVDIAVALLQSWVSEPRPGDEEAVRVRTLLDRMVRATQLRFAVIGDLARSVRFRWFDQPLVDAERRTVLSRVADEVEALVDPGAPSRADRIEALADIPEQLVGFLRDRVASGVPASEPLLEVLLRRHYLDHTLGAISVATSAGRPVVHADYTTSSGAEIRVVATLADIADLSGSTQLADSISSALADDRPNAVEIYLRWPDPPQDAQEISDTLGALLADQQFLSTSRRVSIAVCPLGSRPVDYLTFRRPDEGQDEEQGEDQGDNTCSGELTEDRLVRGIHPMVARRLNLWRLINFDVTRLDAPEDVLLYEAVAKSNPADRRLVAMAQVRQMAVVRDDDGRIVSLPHAERAVEHCLEAIRRVRSARGSAGSRLDVNHVWVTVWPPIEADIDQLKALQDKITPLSEGAGLEEVLTQGRIYAPDGAIHPIAIRFHSQPGRGVVADMVEPPTEPLQPLDDYGVKVLRARRRGLVYPYELEEVLAGGGSLVEHDLDDSGRLVPVNRPRGANRAGLIVAVVTTPTPLHPEGVTRVVLSGDPTKSLGALAEPECARVIAALDLAQEMGVPVEWFAVSSGARISMESGTENMDWVAAALKRIVEFTQDGGEINIVVAGINVGAQPYWNAEATMLMHTKGILVMTPDSAMVLTGKQSLDFSGGVSAEDNFGIGGYDRVMGPNGQAQYWVPDLAGAFQVLMSHYDHTYIARDEDHPRRASTADPYDRDVSDHPHDGEFATVGEIFSAEHNPDRKKPFDIRTVMRAVSDADHEVLERWAGMADAETSVVFDARIGGHSVCLLGIESKPVPRRGFPPTDGPDTYTAGTLFPRSSKKAARAINAASGNRPLVVLANLSGFDGSPESMRNLQLEYGAEIGRAVVNFSGPIVFVVISRYHGGAFVVFSKRLNPQMTVLALEGSYASVLGGAPAAAVVFASEVEKRTVADPRVQDLEERIAAASNGERGALVVELADVRAEVRAAKISELATEFDSVHNIHRAVEVGSVDEVISAAQLRPKIIEAIDARLHG</sequence>
<keyword evidence="4" id="KW-0436">Ligase</keyword>
<dbReference type="Pfam" id="PF02785">
    <property type="entry name" value="Biotin_carb_C"/>
    <property type="match status" value="1"/>
</dbReference>
<dbReference type="PROSITE" id="PS50989">
    <property type="entry name" value="COA_CT_CTER"/>
    <property type="match status" value="1"/>
</dbReference>
<dbReference type="Pfam" id="PF08326">
    <property type="entry name" value="ACC_central"/>
    <property type="match status" value="1"/>
</dbReference>
<dbReference type="Pfam" id="PF00364">
    <property type="entry name" value="Biotin_lipoyl"/>
    <property type="match status" value="1"/>
</dbReference>
<dbReference type="InterPro" id="IPR029045">
    <property type="entry name" value="ClpP/crotonase-like_dom_sf"/>
</dbReference>
<evidence type="ECO:0000256" key="4">
    <source>
        <dbReference type="ARBA" id="ARBA00022598"/>
    </source>
</evidence>
<dbReference type="Pfam" id="PF00289">
    <property type="entry name" value="Biotin_carb_N"/>
    <property type="match status" value="1"/>
</dbReference>
<gene>
    <name evidence="17" type="ORF">IAA98_07295</name>
</gene>
<evidence type="ECO:0000259" key="16">
    <source>
        <dbReference type="PROSITE" id="PS50989"/>
    </source>
</evidence>
<dbReference type="PROSITE" id="PS50968">
    <property type="entry name" value="BIOTINYL_LIPOYL"/>
    <property type="match status" value="1"/>
</dbReference>
<dbReference type="Gene3D" id="2.40.50.100">
    <property type="match status" value="1"/>
</dbReference>
<dbReference type="Gene3D" id="3.90.226.10">
    <property type="entry name" value="2-enoyl-CoA Hydratase, Chain A, domain 1"/>
    <property type="match status" value="2"/>
</dbReference>